<keyword evidence="1" id="KW-0812">Transmembrane</keyword>
<dbReference type="KEGG" id="ccos:Pan44_07360"/>
<dbReference type="InterPro" id="IPR021994">
    <property type="entry name" value="DUF3592"/>
</dbReference>
<feature type="transmembrane region" description="Helical" evidence="1">
    <location>
        <begin position="6"/>
        <end position="23"/>
    </location>
</feature>
<dbReference type="Pfam" id="PF12158">
    <property type="entry name" value="DUF3592"/>
    <property type="match status" value="1"/>
</dbReference>
<reference evidence="3 4" key="1">
    <citation type="submission" date="2019-02" db="EMBL/GenBank/DDBJ databases">
        <title>Deep-cultivation of Planctomycetes and their phenomic and genomic characterization uncovers novel biology.</title>
        <authorList>
            <person name="Wiegand S."/>
            <person name="Jogler M."/>
            <person name="Boedeker C."/>
            <person name="Pinto D."/>
            <person name="Vollmers J."/>
            <person name="Rivas-Marin E."/>
            <person name="Kohn T."/>
            <person name="Peeters S.H."/>
            <person name="Heuer A."/>
            <person name="Rast P."/>
            <person name="Oberbeckmann S."/>
            <person name="Bunk B."/>
            <person name="Jeske O."/>
            <person name="Meyerdierks A."/>
            <person name="Storesund J.E."/>
            <person name="Kallscheuer N."/>
            <person name="Luecker S."/>
            <person name="Lage O.M."/>
            <person name="Pohl T."/>
            <person name="Merkel B.J."/>
            <person name="Hornburger P."/>
            <person name="Mueller R.-W."/>
            <person name="Bruemmer F."/>
            <person name="Labrenz M."/>
            <person name="Spormann A.M."/>
            <person name="Op den Camp H."/>
            <person name="Overmann J."/>
            <person name="Amann R."/>
            <person name="Jetten M.S.M."/>
            <person name="Mascher T."/>
            <person name="Medema M.H."/>
            <person name="Devos D.P."/>
            <person name="Kaster A.-K."/>
            <person name="Ovreas L."/>
            <person name="Rohde M."/>
            <person name="Galperin M.Y."/>
            <person name="Jogler C."/>
        </authorList>
    </citation>
    <scope>NUCLEOTIDE SEQUENCE [LARGE SCALE GENOMIC DNA]</scope>
    <source>
        <strain evidence="3 4">Pan44</strain>
    </source>
</reference>
<proteinExistence type="predicted"/>
<feature type="domain" description="DUF3592" evidence="2">
    <location>
        <begin position="39"/>
        <end position="122"/>
    </location>
</feature>
<keyword evidence="1" id="KW-1133">Transmembrane helix</keyword>
<feature type="transmembrane region" description="Helical" evidence="1">
    <location>
        <begin position="128"/>
        <end position="150"/>
    </location>
</feature>
<sequence length="164" mass="18160">MGVFIPFISIFYIAGFVILGWVVRGAYQSTQAATWPTAAGTITSLEVDDVSDSDGTAYEVKVHYSYSVAGTDYEGSRLAFGYGASSGWKAAQQIRERLQQAREVAVRYDPADPSVSCLSYGFHRTLQCVLAFGITWLLFVIGFTLMFWLFSRPDTVLLNNLLVQ</sequence>
<evidence type="ECO:0000256" key="1">
    <source>
        <dbReference type="SAM" id="Phobius"/>
    </source>
</evidence>
<name>A0A517S9C1_9PLAN</name>
<evidence type="ECO:0000313" key="4">
    <source>
        <dbReference type="Proteomes" id="UP000315700"/>
    </source>
</evidence>
<gene>
    <name evidence="3" type="ORF">Pan44_07360</name>
</gene>
<dbReference type="Proteomes" id="UP000315700">
    <property type="component" value="Chromosome"/>
</dbReference>
<dbReference type="AlphaFoldDB" id="A0A517S9C1"/>
<keyword evidence="4" id="KW-1185">Reference proteome</keyword>
<dbReference type="InParanoid" id="A0A517S9C1"/>
<protein>
    <recommendedName>
        <fullName evidence="2">DUF3592 domain-containing protein</fullName>
    </recommendedName>
</protein>
<evidence type="ECO:0000259" key="2">
    <source>
        <dbReference type="Pfam" id="PF12158"/>
    </source>
</evidence>
<dbReference type="EMBL" id="CP036271">
    <property type="protein sequence ID" value="QDT52724.1"/>
    <property type="molecule type" value="Genomic_DNA"/>
</dbReference>
<evidence type="ECO:0000313" key="3">
    <source>
        <dbReference type="EMBL" id="QDT52724.1"/>
    </source>
</evidence>
<dbReference type="RefSeq" id="WP_197453814.1">
    <property type="nucleotide sequence ID" value="NZ_CP036271.1"/>
</dbReference>
<accession>A0A517S9C1</accession>
<organism evidence="3 4">
    <name type="scientific">Caulifigura coniformis</name>
    <dbReference type="NCBI Taxonomy" id="2527983"/>
    <lineage>
        <taxon>Bacteria</taxon>
        <taxon>Pseudomonadati</taxon>
        <taxon>Planctomycetota</taxon>
        <taxon>Planctomycetia</taxon>
        <taxon>Planctomycetales</taxon>
        <taxon>Planctomycetaceae</taxon>
        <taxon>Caulifigura</taxon>
    </lineage>
</organism>
<keyword evidence="1" id="KW-0472">Membrane</keyword>